<sequence length="43" mass="4927">MSVTLENRKTIKILFLLSLAFGKLDKTDKIKIGKGLKVEIFFE</sequence>
<proteinExistence type="predicted"/>
<name>A0A1S5UWL0_ENTFL</name>
<dbReference type="EMBL" id="KY513281">
    <property type="protein sequence ID" value="AQM74963.1"/>
    <property type="molecule type" value="Genomic_DNA"/>
</dbReference>
<evidence type="ECO:0000313" key="1">
    <source>
        <dbReference type="EMBL" id="AQM74963.1"/>
    </source>
</evidence>
<keyword evidence="1" id="KW-0614">Plasmid</keyword>
<geneLocation type="plasmid" evidence="1">
    <name>p6742_2</name>
</geneLocation>
<organism evidence="1">
    <name type="scientific">Enterococcus faecalis</name>
    <name type="common">Streptococcus faecalis</name>
    <dbReference type="NCBI Taxonomy" id="1351"/>
    <lineage>
        <taxon>Bacteria</taxon>
        <taxon>Bacillati</taxon>
        <taxon>Bacillota</taxon>
        <taxon>Bacilli</taxon>
        <taxon>Lactobacillales</taxon>
        <taxon>Enterococcaceae</taxon>
        <taxon>Enterococcus</taxon>
    </lineage>
</organism>
<protein>
    <submittedName>
        <fullName evidence="1">Uncharacterized protein</fullName>
    </submittedName>
</protein>
<accession>A0A1S5UWL0</accession>
<reference evidence="1" key="1">
    <citation type="journal article" date="2017" name="Eur. J. Clin. Microbiol. Infect. Dis.">
        <title>Linezolid-resistant enterococci in Polish hospitals: species, clonality and determinants of linezolid resistance.</title>
        <authorList>
            <person name="Gawryszewska I."/>
            <person name="Zabicka D."/>
            <person name="Hryniewicz W."/>
            <person name="Sadowy E."/>
        </authorList>
    </citation>
    <scope>NUCLEOTIDE SEQUENCE</scope>
    <source>
        <strain evidence="1">6742</strain>
        <plasmid evidence="1">p6742_2</plasmid>
    </source>
</reference>
<dbReference type="AlphaFoldDB" id="A0A1S5UWL0"/>